<evidence type="ECO:0000259" key="1">
    <source>
        <dbReference type="Pfam" id="PF00501"/>
    </source>
</evidence>
<proteinExistence type="predicted"/>
<dbReference type="PROSITE" id="PS00455">
    <property type="entry name" value="AMP_BINDING"/>
    <property type="match status" value="1"/>
</dbReference>
<evidence type="ECO:0000313" key="2">
    <source>
        <dbReference type="EMBL" id="PRQ10095.1"/>
    </source>
</evidence>
<dbReference type="InterPro" id="IPR020845">
    <property type="entry name" value="AMP-binding_CS"/>
</dbReference>
<evidence type="ECO:0000313" key="3">
    <source>
        <dbReference type="Proteomes" id="UP000238823"/>
    </source>
</evidence>
<dbReference type="Proteomes" id="UP000238823">
    <property type="component" value="Unassembled WGS sequence"/>
</dbReference>
<dbReference type="EC" id="6.2.1.3" evidence="2"/>
<dbReference type="OrthoDB" id="9803968at2"/>
<dbReference type="Pfam" id="PF00501">
    <property type="entry name" value="AMP-binding"/>
    <property type="match status" value="1"/>
</dbReference>
<keyword evidence="2" id="KW-0436">Ligase</keyword>
<dbReference type="Pfam" id="PF23562">
    <property type="entry name" value="AMP-binding_C_3"/>
    <property type="match status" value="1"/>
</dbReference>
<feature type="domain" description="AMP-dependent synthetase/ligase" evidence="1">
    <location>
        <begin position="19"/>
        <end position="388"/>
    </location>
</feature>
<dbReference type="GO" id="GO:0004467">
    <property type="term" value="F:long-chain fatty acid-CoA ligase activity"/>
    <property type="evidence" value="ECO:0007669"/>
    <property type="project" value="UniProtKB-EC"/>
</dbReference>
<dbReference type="InterPro" id="IPR042099">
    <property type="entry name" value="ANL_N_sf"/>
</dbReference>
<dbReference type="EMBL" id="PVNL01000004">
    <property type="protein sequence ID" value="PRQ10095.1"/>
    <property type="molecule type" value="Genomic_DNA"/>
</dbReference>
<comment type="caution">
    <text evidence="2">The sequence shown here is derived from an EMBL/GenBank/DDBJ whole genome shotgun (WGS) entry which is preliminary data.</text>
</comment>
<name>A0A2S9YYB4_9BACT</name>
<accession>A0A2S9YYB4</accession>
<dbReference type="PANTHER" id="PTHR43272">
    <property type="entry name" value="LONG-CHAIN-FATTY-ACID--COA LIGASE"/>
    <property type="match status" value="1"/>
</dbReference>
<reference evidence="2 3" key="1">
    <citation type="submission" date="2018-03" db="EMBL/GenBank/DDBJ databases">
        <title>Draft Genome Sequences of the Obligatory Marine Myxobacteria Enhygromyxa salina SWB007.</title>
        <authorList>
            <person name="Poehlein A."/>
            <person name="Moghaddam J.A."/>
            <person name="Harms H."/>
            <person name="Alanjari M."/>
            <person name="Koenig G.M."/>
            <person name="Daniel R."/>
            <person name="Schaeberle T.F."/>
        </authorList>
    </citation>
    <scope>NUCLEOTIDE SEQUENCE [LARGE SCALE GENOMIC DNA]</scope>
    <source>
        <strain evidence="2 3">SWB007</strain>
    </source>
</reference>
<dbReference type="RefSeq" id="WP_106087396.1">
    <property type="nucleotide sequence ID" value="NZ_PVNL01000004.1"/>
</dbReference>
<organism evidence="2 3">
    <name type="scientific">Enhygromyxa salina</name>
    <dbReference type="NCBI Taxonomy" id="215803"/>
    <lineage>
        <taxon>Bacteria</taxon>
        <taxon>Pseudomonadati</taxon>
        <taxon>Myxococcota</taxon>
        <taxon>Polyangia</taxon>
        <taxon>Nannocystales</taxon>
        <taxon>Nannocystaceae</taxon>
        <taxon>Enhygromyxa</taxon>
    </lineage>
</organism>
<gene>
    <name evidence="2" type="ORF">ENSA7_03010</name>
</gene>
<dbReference type="AlphaFoldDB" id="A0A2S9YYB4"/>
<dbReference type="SUPFAM" id="SSF56801">
    <property type="entry name" value="Acetyl-CoA synthetase-like"/>
    <property type="match status" value="1"/>
</dbReference>
<dbReference type="InterPro" id="IPR000873">
    <property type="entry name" value="AMP-dep_synth/lig_dom"/>
</dbReference>
<dbReference type="PANTHER" id="PTHR43272:SF52">
    <property type="entry name" value="AMP-DEPENDENT SYNTHETASE_LIGASE DOMAIN-CONTAINING PROTEIN"/>
    <property type="match status" value="1"/>
</dbReference>
<protein>
    <submittedName>
        <fullName evidence="2">Long-chain-fatty-acid--CoA ligase FadD15</fullName>
        <ecNumber evidence="2">6.2.1.3</ecNumber>
    </submittedName>
</protein>
<dbReference type="GO" id="GO:0016020">
    <property type="term" value="C:membrane"/>
    <property type="evidence" value="ECO:0007669"/>
    <property type="project" value="TreeGrafter"/>
</dbReference>
<sequence length="558" mass="61384">MSSSIDADLLLQRFYHHVEARGGDIYLTQPVAGGEVVDYSFAEVFDEAARMAAYLDSLGFEPQSKIAIVSKNCAHFIIAELAIWMAGHVTVALYPTLSSGTANYILEHSDAKLLFVGKLDTWDELERGVPAGLPCVALPLAPDTAYRSWDDIVASAEPVADKRTRAADDESLIIYTSGSTGTPKGVVHSFRTISIPTKGIVAQLGINERERQISYLPLAHAMDRWLSGCVSLYAGSHLFFADSLDTFMTDLNRARPTVFLSVPRLWLKFQLGVYAQLPKPKLDRLLKIPIIRGIIKKKILAGLGLGHVRFAGSGSAPIPAELLQWYRDLGLELLEGYGMSENFSYSHLTRPGLGRPGYIGNAYPDVECKLSEAGEILVKSPGTMLGYYKQEALTREAFTPDGFLKTGDLGVIDAQQRLRITGRLKELFKTSKGKYVAPAPIENILNNDPNVELSLVAGSGMPKTHAVLQLSEELLPKLERPGVKQRITAELEGLLDATNAKIEEFERLGFLVVAKDRWTIEGEQLTPTMKIKRGVLEEMYGSKRDGWYAAGAKVIWEA</sequence>
<dbReference type="Gene3D" id="3.40.50.12780">
    <property type="entry name" value="N-terminal domain of ligase-like"/>
    <property type="match status" value="1"/>
</dbReference>